<accession>A0AAD7MC15</accession>
<organism evidence="1 2">
    <name type="scientific">Mycena rosella</name>
    <name type="common">Pink bonnet</name>
    <name type="synonym">Agaricus rosellus</name>
    <dbReference type="NCBI Taxonomy" id="1033263"/>
    <lineage>
        <taxon>Eukaryota</taxon>
        <taxon>Fungi</taxon>
        <taxon>Dikarya</taxon>
        <taxon>Basidiomycota</taxon>
        <taxon>Agaricomycotina</taxon>
        <taxon>Agaricomycetes</taxon>
        <taxon>Agaricomycetidae</taxon>
        <taxon>Agaricales</taxon>
        <taxon>Marasmiineae</taxon>
        <taxon>Mycenaceae</taxon>
        <taxon>Mycena</taxon>
    </lineage>
</organism>
<name>A0AAD7MC15_MYCRO</name>
<gene>
    <name evidence="1" type="ORF">B0H17DRAFT_1028426</name>
</gene>
<proteinExistence type="predicted"/>
<comment type="caution">
    <text evidence="1">The sequence shown here is derived from an EMBL/GenBank/DDBJ whole genome shotgun (WGS) entry which is preliminary data.</text>
</comment>
<dbReference type="EMBL" id="JARKIE010000002">
    <property type="protein sequence ID" value="KAJ7709594.1"/>
    <property type="molecule type" value="Genomic_DNA"/>
</dbReference>
<protein>
    <submittedName>
        <fullName evidence="1">Uncharacterized protein</fullName>
    </submittedName>
</protein>
<evidence type="ECO:0000313" key="1">
    <source>
        <dbReference type="EMBL" id="KAJ7709594.1"/>
    </source>
</evidence>
<dbReference type="Proteomes" id="UP001221757">
    <property type="component" value="Unassembled WGS sequence"/>
</dbReference>
<keyword evidence="2" id="KW-1185">Reference proteome</keyword>
<evidence type="ECO:0000313" key="2">
    <source>
        <dbReference type="Proteomes" id="UP001221757"/>
    </source>
</evidence>
<reference evidence="1" key="1">
    <citation type="submission" date="2023-03" db="EMBL/GenBank/DDBJ databases">
        <title>Massive genome expansion in bonnet fungi (Mycena s.s.) driven by repeated elements and novel gene families across ecological guilds.</title>
        <authorList>
            <consortium name="Lawrence Berkeley National Laboratory"/>
            <person name="Harder C.B."/>
            <person name="Miyauchi S."/>
            <person name="Viragh M."/>
            <person name="Kuo A."/>
            <person name="Thoen E."/>
            <person name="Andreopoulos B."/>
            <person name="Lu D."/>
            <person name="Skrede I."/>
            <person name="Drula E."/>
            <person name="Henrissat B."/>
            <person name="Morin E."/>
            <person name="Kohler A."/>
            <person name="Barry K."/>
            <person name="LaButti K."/>
            <person name="Morin E."/>
            <person name="Salamov A."/>
            <person name="Lipzen A."/>
            <person name="Mereny Z."/>
            <person name="Hegedus B."/>
            <person name="Baldrian P."/>
            <person name="Stursova M."/>
            <person name="Weitz H."/>
            <person name="Taylor A."/>
            <person name="Grigoriev I.V."/>
            <person name="Nagy L.G."/>
            <person name="Martin F."/>
            <person name="Kauserud H."/>
        </authorList>
    </citation>
    <scope>NUCLEOTIDE SEQUENCE</scope>
    <source>
        <strain evidence="1">CBHHK067</strain>
    </source>
</reference>
<dbReference type="AlphaFoldDB" id="A0AAD7MC15"/>
<sequence length="162" mass="18381">MKSAVSRGGRADVCWFVLMLLPPPPSLIHHHVSDCISRSTSLRLIFVRLAHSSGSEQPSWLIPCDHFDETTRPPWTFCVKWDSNLRERGLAFDFEQVLGDESFPTIKLDLEQLATEMTYLDPNMRPSDAVLKHLTRGASNFRVLLRDGVHSPDVSPWPVTSR</sequence>